<dbReference type="PANTHER" id="PTHR36048:SF1">
    <property type="entry name" value="RIBOSOME MATURATION FACTOR"/>
    <property type="match status" value="1"/>
</dbReference>
<keyword evidence="3" id="KW-1185">Reference proteome</keyword>
<accession>A0AAQ3Q1N4</accession>
<feature type="region of interest" description="Disordered" evidence="1">
    <location>
        <begin position="152"/>
        <end position="180"/>
    </location>
</feature>
<protein>
    <submittedName>
        <fullName evidence="2">Uncharacterized protein</fullName>
    </submittedName>
</protein>
<dbReference type="Proteomes" id="UP001327560">
    <property type="component" value="Chromosome 1"/>
</dbReference>
<dbReference type="PANTHER" id="PTHR36048">
    <property type="entry name" value="RIBOSOME MATURATION FACTOR"/>
    <property type="match status" value="1"/>
</dbReference>
<dbReference type="EMBL" id="CP136890">
    <property type="protein sequence ID" value="WOK93189.1"/>
    <property type="molecule type" value="Genomic_DNA"/>
</dbReference>
<evidence type="ECO:0000313" key="3">
    <source>
        <dbReference type="Proteomes" id="UP001327560"/>
    </source>
</evidence>
<organism evidence="2 3">
    <name type="scientific">Canna indica</name>
    <name type="common">Indian-shot</name>
    <dbReference type="NCBI Taxonomy" id="4628"/>
    <lineage>
        <taxon>Eukaryota</taxon>
        <taxon>Viridiplantae</taxon>
        <taxon>Streptophyta</taxon>
        <taxon>Embryophyta</taxon>
        <taxon>Tracheophyta</taxon>
        <taxon>Spermatophyta</taxon>
        <taxon>Magnoliopsida</taxon>
        <taxon>Liliopsida</taxon>
        <taxon>Zingiberales</taxon>
        <taxon>Cannaceae</taxon>
        <taxon>Canna</taxon>
    </lineage>
</organism>
<name>A0AAQ3Q1N4_9LILI</name>
<feature type="compositionally biased region" description="Polar residues" evidence="1">
    <location>
        <begin position="152"/>
        <end position="171"/>
    </location>
</feature>
<dbReference type="AlphaFoldDB" id="A0AAQ3Q1N4"/>
<evidence type="ECO:0000313" key="2">
    <source>
        <dbReference type="EMBL" id="WOK93189.1"/>
    </source>
</evidence>
<reference evidence="2 3" key="1">
    <citation type="submission" date="2023-10" db="EMBL/GenBank/DDBJ databases">
        <title>Chromosome-scale genome assembly provides insights into flower coloration mechanisms of Canna indica.</title>
        <authorList>
            <person name="Li C."/>
        </authorList>
    </citation>
    <scope>NUCLEOTIDE SEQUENCE [LARGE SCALE GENOMIC DNA]</scope>
    <source>
        <tissue evidence="2">Flower</tissue>
    </source>
</reference>
<gene>
    <name evidence="2" type="ORF">Cni_G01883</name>
</gene>
<proteinExistence type="predicted"/>
<evidence type="ECO:0000256" key="1">
    <source>
        <dbReference type="SAM" id="MobiDB-lite"/>
    </source>
</evidence>
<sequence>MESCKGRNQMMEANPLISEAIALTEKKVNMTLDDLIKMSKKNASKRRRRQRWPIKSGGFQKRNAPMGNIKVQQYIDSRSLVRQDVLAQRRTNFGENEQRMIKMTERKPAAMPIHSKAVNRASRTNFGENEQRMIKMTERKPAAMPIHSKAVNRSQPRFSTSMQRQAGNGSCAQKGKVATKQKPQTLDALFSDMKEQRMRMTGKLVTGANWHQTAQWRNISQARRGRVAVFGASTPQSYNLGKR</sequence>